<dbReference type="Pfam" id="PF03704">
    <property type="entry name" value="BTAD"/>
    <property type="match status" value="1"/>
</dbReference>
<feature type="region of interest" description="Disordered" evidence="4">
    <location>
        <begin position="698"/>
        <end position="754"/>
    </location>
</feature>
<keyword evidence="2 3" id="KW-0238">DNA-binding</keyword>
<evidence type="ECO:0000256" key="2">
    <source>
        <dbReference type="ARBA" id="ARBA00023125"/>
    </source>
</evidence>
<dbReference type="PROSITE" id="PS51755">
    <property type="entry name" value="OMPR_PHOB"/>
    <property type="match status" value="1"/>
</dbReference>
<name>A0A3A4AWV1_9ACTN</name>
<dbReference type="InterPro" id="IPR049052">
    <property type="entry name" value="nSTAND1"/>
</dbReference>
<dbReference type="PANTHER" id="PTHR47691:SF3">
    <property type="entry name" value="HTH-TYPE TRANSCRIPTIONAL REGULATOR RV0890C-RELATED"/>
    <property type="match status" value="1"/>
</dbReference>
<dbReference type="CDD" id="cd15831">
    <property type="entry name" value="BTAD"/>
    <property type="match status" value="1"/>
</dbReference>
<dbReference type="SMART" id="SM01043">
    <property type="entry name" value="BTAD"/>
    <property type="match status" value="1"/>
</dbReference>
<feature type="DNA-binding region" description="OmpR/PhoB-type" evidence="3">
    <location>
        <begin position="1"/>
        <end position="96"/>
    </location>
</feature>
<dbReference type="InterPro" id="IPR036388">
    <property type="entry name" value="WH-like_DNA-bd_sf"/>
</dbReference>
<dbReference type="SMART" id="SM00862">
    <property type="entry name" value="Trans_reg_C"/>
    <property type="match status" value="1"/>
</dbReference>
<feature type="region of interest" description="Disordered" evidence="4">
    <location>
        <begin position="1096"/>
        <end position="1119"/>
    </location>
</feature>
<sequence length="1119" mass="118997">MRFGVLGPLTVWASDGRRVAVPEQKVRAVLADLLANRGRVVSADRLIDDVWGADVPGNPANTLQTKISQLRGALERAEPGGRALVVRRPPGYLLLADDVDAERFTELTDRARRTGDPAEKAGLLSDALALWRGPAFADFADAEFARAEITRLEERRLTALEDRAEVRLALGEHALLADELAELVAAHPLRERLRAAHMRALYRAGRQAEALDSFTALREALAEDLGLDPGPELAALYREILTQSPALAPVPPPARAARPRANLPAALTPLVGREEAVARVRELLAAHRLVTLTGPGGVGKTSLALAAASGLVPAFPDGVWLVELAAETPDRTASANAVAEVVAAAAGVRDAGGGDAVAGLAGALRERRALLVLDNCEHLVEQAAELTGALLRAAPGLRVLATSREPLAIGGETLEVVPPLPEAAAVELFTGLAAASGAALGAEDAEAVAAICRRLDGIPLALELAAARVRALGARGVAERLDDRFRLLATARRDAPARQRTLRAVLDWSWEPLAEDERTLLRRLAVFGNGCTLDAAERVCASGDLDVLEPLSRLVDRSLVVAVPGEDGPRYRLLESVAAYGAERMDEAGETREIARRHAEYYTALAEAADRELYGPGQRRTLAVLDAEVGNLRWAVQGCADRGDRDLALRLTNALTWYWYLRGRLAEARRSLETALAIPPSPGDAEGDPRAVRLPHGAADEARRPQDGPDAVRLPQDGPEAVRPAGDGADAVPPTGDGADAVPPTGDGADAVPPTVDGADAVRLSRAEADAEVRRAAFAVLAGEGSPVREEALERAGLRARWFLGFARSGFGEPADDLVGAVLAEARVRDDRWAVAAALSTRATYALYAGDLAALRRYAGESGELFTELGDRWGRLQSTEQLGVLAEIAGDYAEAARLHREGARAAEDLRMWTNVSFALSRLGRVALLTGDLDRSADFHARARDLAAEQSHKPAEQFAETGLALVARRRGDLAAAEAHLLPWLDWNRAHEVHSGAALVLSLLGYIAEDRAEAERAKELHLRSLAHARKTADPRAVALSLEGLAGAESLAGDPALAARLLGTATTLRANAGTPLPPAERADVTRATTRAQQKLGEPTFTQEFRKGTRTPPEAHDLPHLLT</sequence>
<dbReference type="InterPro" id="IPR001867">
    <property type="entry name" value="OmpR/PhoB-type_DNA-bd"/>
</dbReference>
<evidence type="ECO:0000313" key="6">
    <source>
        <dbReference type="EMBL" id="RJL33353.1"/>
    </source>
</evidence>
<accession>A0A3A4AWV1</accession>
<comment type="caution">
    <text evidence="6">The sequence shown here is derived from an EMBL/GenBank/DDBJ whole genome shotgun (WGS) entry which is preliminary data.</text>
</comment>
<dbReference type="SUPFAM" id="SSF46894">
    <property type="entry name" value="C-terminal effector domain of the bipartite response regulators"/>
    <property type="match status" value="1"/>
</dbReference>
<gene>
    <name evidence="6" type="ORF">D5H75_11195</name>
</gene>
<feature type="compositionally biased region" description="Basic and acidic residues" evidence="4">
    <location>
        <begin position="698"/>
        <end position="707"/>
    </location>
</feature>
<dbReference type="Gene3D" id="3.40.50.300">
    <property type="entry name" value="P-loop containing nucleotide triphosphate hydrolases"/>
    <property type="match status" value="1"/>
</dbReference>
<dbReference type="Pfam" id="PF25872">
    <property type="entry name" value="HTH_77"/>
    <property type="match status" value="1"/>
</dbReference>
<dbReference type="InterPro" id="IPR005158">
    <property type="entry name" value="BTAD"/>
</dbReference>
<dbReference type="InterPro" id="IPR011990">
    <property type="entry name" value="TPR-like_helical_dom_sf"/>
</dbReference>
<evidence type="ECO:0000256" key="1">
    <source>
        <dbReference type="ARBA" id="ARBA00005820"/>
    </source>
</evidence>
<organism evidence="6 7">
    <name type="scientific">Bailinhaonella thermotolerans</name>
    <dbReference type="NCBI Taxonomy" id="1070861"/>
    <lineage>
        <taxon>Bacteria</taxon>
        <taxon>Bacillati</taxon>
        <taxon>Actinomycetota</taxon>
        <taxon>Actinomycetes</taxon>
        <taxon>Streptosporangiales</taxon>
        <taxon>Streptosporangiaceae</taxon>
        <taxon>Bailinhaonella</taxon>
    </lineage>
</organism>
<dbReference type="InterPro" id="IPR027417">
    <property type="entry name" value="P-loop_NTPase"/>
</dbReference>
<feature type="compositionally biased region" description="Basic and acidic residues" evidence="4">
    <location>
        <begin position="1109"/>
        <end position="1119"/>
    </location>
</feature>
<dbReference type="GO" id="GO:0000160">
    <property type="term" value="P:phosphorelay signal transduction system"/>
    <property type="evidence" value="ECO:0007669"/>
    <property type="project" value="InterPro"/>
</dbReference>
<keyword evidence="7" id="KW-1185">Reference proteome</keyword>
<dbReference type="InterPro" id="IPR003593">
    <property type="entry name" value="AAA+_ATPase"/>
</dbReference>
<evidence type="ECO:0000256" key="4">
    <source>
        <dbReference type="SAM" id="MobiDB-lite"/>
    </source>
</evidence>
<dbReference type="EMBL" id="QZEY01000003">
    <property type="protein sequence ID" value="RJL33353.1"/>
    <property type="molecule type" value="Genomic_DNA"/>
</dbReference>
<dbReference type="InterPro" id="IPR058852">
    <property type="entry name" value="HTH_77"/>
</dbReference>
<dbReference type="GO" id="GO:0006355">
    <property type="term" value="P:regulation of DNA-templated transcription"/>
    <property type="evidence" value="ECO:0007669"/>
    <property type="project" value="InterPro"/>
</dbReference>
<dbReference type="AlphaFoldDB" id="A0A3A4AWV1"/>
<dbReference type="Pfam" id="PF00486">
    <property type="entry name" value="Trans_reg_C"/>
    <property type="match status" value="1"/>
</dbReference>
<dbReference type="InterPro" id="IPR016032">
    <property type="entry name" value="Sig_transdc_resp-reg_C-effctor"/>
</dbReference>
<reference evidence="6 7" key="1">
    <citation type="submission" date="2018-09" db="EMBL/GenBank/DDBJ databases">
        <title>YIM 75507 draft genome.</title>
        <authorList>
            <person name="Tang S."/>
            <person name="Feng Y."/>
        </authorList>
    </citation>
    <scope>NUCLEOTIDE SEQUENCE [LARGE SCALE GENOMIC DNA]</scope>
    <source>
        <strain evidence="6 7">YIM 75507</strain>
    </source>
</reference>
<dbReference type="OrthoDB" id="3194665at2"/>
<evidence type="ECO:0000259" key="5">
    <source>
        <dbReference type="PROSITE" id="PS51755"/>
    </source>
</evidence>
<dbReference type="Pfam" id="PF20703">
    <property type="entry name" value="nSTAND1"/>
    <property type="match status" value="1"/>
</dbReference>
<evidence type="ECO:0000256" key="3">
    <source>
        <dbReference type="PROSITE-ProRule" id="PRU01091"/>
    </source>
</evidence>
<dbReference type="Gene3D" id="1.10.10.10">
    <property type="entry name" value="Winged helix-like DNA-binding domain superfamily/Winged helix DNA-binding domain"/>
    <property type="match status" value="1"/>
</dbReference>
<protein>
    <submittedName>
        <fullName evidence="6">AfsR/SARP family transcriptional regulator</fullName>
    </submittedName>
</protein>
<comment type="similarity">
    <text evidence="1">Belongs to the AfsR/DnrI/RedD regulatory family.</text>
</comment>
<dbReference type="GO" id="GO:0003677">
    <property type="term" value="F:DNA binding"/>
    <property type="evidence" value="ECO:0007669"/>
    <property type="project" value="UniProtKB-UniRule"/>
</dbReference>
<evidence type="ECO:0000313" key="7">
    <source>
        <dbReference type="Proteomes" id="UP000265768"/>
    </source>
</evidence>
<dbReference type="Gene3D" id="1.25.40.10">
    <property type="entry name" value="Tetratricopeptide repeat domain"/>
    <property type="match status" value="3"/>
</dbReference>
<dbReference type="SMART" id="SM00382">
    <property type="entry name" value="AAA"/>
    <property type="match status" value="1"/>
</dbReference>
<dbReference type="PRINTS" id="PR00364">
    <property type="entry name" value="DISEASERSIST"/>
</dbReference>
<proteinExistence type="inferred from homology"/>
<dbReference type="PANTHER" id="PTHR47691">
    <property type="entry name" value="REGULATOR-RELATED"/>
    <property type="match status" value="1"/>
</dbReference>
<dbReference type="Proteomes" id="UP000265768">
    <property type="component" value="Unassembled WGS sequence"/>
</dbReference>
<dbReference type="RefSeq" id="WP_119926312.1">
    <property type="nucleotide sequence ID" value="NZ_QZEY01000003.1"/>
</dbReference>
<dbReference type="SUPFAM" id="SSF52540">
    <property type="entry name" value="P-loop containing nucleoside triphosphate hydrolases"/>
    <property type="match status" value="1"/>
</dbReference>
<feature type="domain" description="OmpR/PhoB-type" evidence="5">
    <location>
        <begin position="1"/>
        <end position="96"/>
    </location>
</feature>
<dbReference type="SUPFAM" id="SSF48452">
    <property type="entry name" value="TPR-like"/>
    <property type="match status" value="2"/>
</dbReference>